<gene>
    <name evidence="4" type="ORF">N7492_000718</name>
</gene>
<evidence type="ECO:0000313" key="5">
    <source>
        <dbReference type="Proteomes" id="UP001146351"/>
    </source>
</evidence>
<keyword evidence="2" id="KW-0812">Transmembrane</keyword>
<sequence length="420" mass="49213">MDPATYTDPQLTVADRLVIDALCSDPRSDGESKPESSAPKLSAEETAQKIHNMNDASHPDFDPMVFQLWDTPVLRATLPESVQRYVLDPYMKWARGIARFQTDVVMVTHLLLYFTTIVPSGLYLFYNFTWLHGVLHWAMQLFYCGAFTLLRHQHIHMNGVLAPKYWIFDTLFPYLLDPMLGHTWNSYYYHHIKHHHVEGNGAHDLSTTMFYDRDNGFDFACYVGRFFFFIWAELPLYFWKKGQISNACRAGFWELSDYASIYLLYNYVNARATLFVLLLPLLVMRCGLMVGNWGQHAFVDPSDPDSDYLSSITLIDVPSNRFSFNDGYHTSHHLNPRRHWRDHPEAFMKQKDRYAAEKALVFRNVDYIFITVHLLRKNYLHLAKCLIPIGDQVHMTLDERAEMLRRRTRRFPHPSAKKQL</sequence>
<dbReference type="GO" id="GO:0006629">
    <property type="term" value="P:lipid metabolic process"/>
    <property type="evidence" value="ECO:0007669"/>
    <property type="project" value="InterPro"/>
</dbReference>
<evidence type="ECO:0000256" key="1">
    <source>
        <dbReference type="SAM" id="MobiDB-lite"/>
    </source>
</evidence>
<dbReference type="Pfam" id="PF00487">
    <property type="entry name" value="FA_desaturase"/>
    <property type="match status" value="1"/>
</dbReference>
<keyword evidence="2" id="KW-1133">Transmembrane helix</keyword>
<dbReference type="AlphaFoldDB" id="A0A9W9ISF7"/>
<name>A0A9W9ISF7_9EURO</name>
<dbReference type="OrthoDB" id="1470350at2759"/>
<reference evidence="4" key="1">
    <citation type="submission" date="2022-11" db="EMBL/GenBank/DDBJ databases">
        <authorList>
            <person name="Petersen C."/>
        </authorList>
    </citation>
    <scope>NUCLEOTIDE SEQUENCE</scope>
    <source>
        <strain evidence="4">IBT 21917</strain>
    </source>
</reference>
<keyword evidence="5" id="KW-1185">Reference proteome</keyword>
<evidence type="ECO:0000259" key="3">
    <source>
        <dbReference type="Pfam" id="PF00487"/>
    </source>
</evidence>
<comment type="caution">
    <text evidence="4">The sequence shown here is derived from an EMBL/GenBank/DDBJ whole genome shotgun (WGS) entry which is preliminary data.</text>
</comment>
<dbReference type="Proteomes" id="UP001146351">
    <property type="component" value="Unassembled WGS sequence"/>
</dbReference>
<protein>
    <recommendedName>
        <fullName evidence="3">Fatty acid desaturase domain-containing protein</fullName>
    </recommendedName>
</protein>
<feature type="transmembrane region" description="Helical" evidence="2">
    <location>
        <begin position="219"/>
        <end position="239"/>
    </location>
</feature>
<dbReference type="PANTHER" id="PTHR36459">
    <property type="entry name" value="ORF"/>
    <property type="match status" value="1"/>
</dbReference>
<dbReference type="PANTHER" id="PTHR36459:SF1">
    <property type="entry name" value="FATTY ACID DESATURASE DOMAIN-CONTAINING PROTEIN-RELATED"/>
    <property type="match status" value="1"/>
</dbReference>
<feature type="transmembrane region" description="Helical" evidence="2">
    <location>
        <begin position="259"/>
        <end position="283"/>
    </location>
</feature>
<feature type="transmembrane region" description="Helical" evidence="2">
    <location>
        <begin position="104"/>
        <end position="124"/>
    </location>
</feature>
<dbReference type="EMBL" id="JAPQKO010000001">
    <property type="protein sequence ID" value="KAJ5183102.1"/>
    <property type="molecule type" value="Genomic_DNA"/>
</dbReference>
<dbReference type="InterPro" id="IPR005804">
    <property type="entry name" value="FA_desaturase_dom"/>
</dbReference>
<organism evidence="4 5">
    <name type="scientific">Penicillium capsulatum</name>
    <dbReference type="NCBI Taxonomy" id="69766"/>
    <lineage>
        <taxon>Eukaryota</taxon>
        <taxon>Fungi</taxon>
        <taxon>Dikarya</taxon>
        <taxon>Ascomycota</taxon>
        <taxon>Pezizomycotina</taxon>
        <taxon>Eurotiomycetes</taxon>
        <taxon>Eurotiomycetidae</taxon>
        <taxon>Eurotiales</taxon>
        <taxon>Aspergillaceae</taxon>
        <taxon>Penicillium</taxon>
    </lineage>
</organism>
<evidence type="ECO:0000256" key="2">
    <source>
        <dbReference type="SAM" id="Phobius"/>
    </source>
</evidence>
<feature type="transmembrane region" description="Helical" evidence="2">
    <location>
        <begin position="130"/>
        <end position="150"/>
    </location>
</feature>
<reference evidence="4" key="2">
    <citation type="journal article" date="2023" name="IMA Fungus">
        <title>Comparative genomic study of the Penicillium genus elucidates a diverse pangenome and 15 lateral gene transfer events.</title>
        <authorList>
            <person name="Petersen C."/>
            <person name="Sorensen T."/>
            <person name="Nielsen M.R."/>
            <person name="Sondergaard T.E."/>
            <person name="Sorensen J.L."/>
            <person name="Fitzpatrick D.A."/>
            <person name="Frisvad J.C."/>
            <person name="Nielsen K.L."/>
        </authorList>
    </citation>
    <scope>NUCLEOTIDE SEQUENCE</scope>
    <source>
        <strain evidence="4">IBT 21917</strain>
    </source>
</reference>
<evidence type="ECO:0000313" key="4">
    <source>
        <dbReference type="EMBL" id="KAJ5183102.1"/>
    </source>
</evidence>
<keyword evidence="2" id="KW-0472">Membrane</keyword>
<proteinExistence type="predicted"/>
<feature type="domain" description="Fatty acid desaturase" evidence="3">
    <location>
        <begin position="142"/>
        <end position="351"/>
    </location>
</feature>
<accession>A0A9W9ISF7</accession>
<feature type="region of interest" description="Disordered" evidence="1">
    <location>
        <begin position="24"/>
        <end position="43"/>
    </location>
</feature>